<feature type="compositionally biased region" description="Basic and acidic residues" evidence="1">
    <location>
        <begin position="145"/>
        <end position="163"/>
    </location>
</feature>
<feature type="region of interest" description="Disordered" evidence="1">
    <location>
        <begin position="128"/>
        <end position="179"/>
    </location>
</feature>
<name>A0A8S5QG26_9CAUD</name>
<reference evidence="2" key="1">
    <citation type="journal article" date="2021" name="Proc. Natl. Acad. Sci. U.S.A.">
        <title>A Catalog of Tens of Thousands of Viruses from Human Metagenomes Reveals Hidden Associations with Chronic Diseases.</title>
        <authorList>
            <person name="Tisza M.J."/>
            <person name="Buck C.B."/>
        </authorList>
    </citation>
    <scope>NUCLEOTIDE SEQUENCE</scope>
    <source>
        <strain evidence="2">CtoOf8</strain>
    </source>
</reference>
<accession>A0A8S5QG26</accession>
<evidence type="ECO:0000256" key="1">
    <source>
        <dbReference type="SAM" id="MobiDB-lite"/>
    </source>
</evidence>
<evidence type="ECO:0000313" key="2">
    <source>
        <dbReference type="EMBL" id="DAE17819.1"/>
    </source>
</evidence>
<protein>
    <submittedName>
        <fullName evidence="2">Uncharacterized protein</fullName>
    </submittedName>
</protein>
<proteinExistence type="predicted"/>
<organism evidence="2">
    <name type="scientific">Siphoviridae sp. ctoOf8</name>
    <dbReference type="NCBI Taxonomy" id="2825668"/>
    <lineage>
        <taxon>Viruses</taxon>
        <taxon>Duplodnaviria</taxon>
        <taxon>Heunggongvirae</taxon>
        <taxon>Uroviricota</taxon>
        <taxon>Caudoviricetes</taxon>
    </lineage>
</organism>
<dbReference type="EMBL" id="BK015646">
    <property type="protein sequence ID" value="DAE17819.1"/>
    <property type="molecule type" value="Genomic_DNA"/>
</dbReference>
<sequence>MAIWTSRYSNKELVENKDKYYCVGISLGTPKFPLGYTVEQQCYSLAPKGYMLRMELEKFTEEYYRKLEGIGNDKIINMVMRFEATAAAEGKELVFLCYEDVRIPEDWCHRTVFGQWYCEQTGEIIKELPDPNPPKVKKPPVQKQAKKEESKRTAPQKEAKTETEGYEQMSLFDMADATI</sequence>